<evidence type="ECO:0000256" key="8">
    <source>
        <dbReference type="RuleBase" id="RU000461"/>
    </source>
</evidence>
<evidence type="ECO:0000256" key="7">
    <source>
        <dbReference type="ARBA" id="ARBA00023033"/>
    </source>
</evidence>
<comment type="cofactor">
    <cofactor evidence="1">
        <name>heme</name>
        <dbReference type="ChEBI" id="CHEBI:30413"/>
    </cofactor>
</comment>
<dbReference type="PANTHER" id="PTHR46696:SF4">
    <property type="entry name" value="BIOTIN BIOSYNTHESIS CYTOCHROME P450"/>
    <property type="match status" value="1"/>
</dbReference>
<dbReference type="SUPFAM" id="SSF48264">
    <property type="entry name" value="Cytochrome P450"/>
    <property type="match status" value="1"/>
</dbReference>
<dbReference type="InterPro" id="IPR001128">
    <property type="entry name" value="Cyt_P450"/>
</dbReference>
<name>K0VAZ1_MYCVA</name>
<dbReference type="Gene3D" id="1.10.630.10">
    <property type="entry name" value="Cytochrome P450"/>
    <property type="match status" value="1"/>
</dbReference>
<evidence type="ECO:0000313" key="10">
    <source>
        <dbReference type="Proteomes" id="UP000006072"/>
    </source>
</evidence>
<dbReference type="RefSeq" id="WP_003930481.1">
    <property type="nucleotide sequence ID" value="NZ_JH814690.1"/>
</dbReference>
<protein>
    <submittedName>
        <fullName evidence="9">Cytochrome P450</fullName>
    </submittedName>
</protein>
<dbReference type="InterPro" id="IPR017972">
    <property type="entry name" value="Cyt_P450_CS"/>
</dbReference>
<dbReference type="EMBL" id="ALQA01000033">
    <property type="protein sequence ID" value="EJZ08234.1"/>
    <property type="molecule type" value="Genomic_DNA"/>
</dbReference>
<dbReference type="Proteomes" id="UP000006072">
    <property type="component" value="Unassembled WGS sequence"/>
</dbReference>
<dbReference type="InterPro" id="IPR002397">
    <property type="entry name" value="Cyt_P450_B"/>
</dbReference>
<keyword evidence="5 8" id="KW-0560">Oxidoreductase</keyword>
<evidence type="ECO:0000256" key="4">
    <source>
        <dbReference type="ARBA" id="ARBA00022723"/>
    </source>
</evidence>
<dbReference type="AlphaFoldDB" id="K0VAZ1"/>
<sequence>MTDLASVDFFSDYELSQDPYGYWDHLREQNPVYQEPHHGVYAVTGYQEVLAAFKDHDSFSAVNAIGGPFPPLPFVPEGDDITEQIEAHRHLFPIYEHMVVMDPPAHERARSLLNKLLTPRRLKENEDYMWSLVDSQIDLFIGKGRCEFLSEYAKPFATSAIIDLLGVPDEDRPEFLAALGAEQPDGARVGALDGEPVGLDPLQYLDDKFAGYLAERRREPRGDVLSGMATAVYPDGSTPELLEVVKPATFLFAAGQETVTKLLSAAVKTLAEQPEHQRALRAHPDRIPTFIEESLRMNAPTKVDFRLVRKTTTLGGVHLKAGSIVMLCLGAANRDPRKFEDPHEFRPDRKNVREHIAFGRGIHTCAGAPLARVEGQITVRRLLDRMSEIRIDESAHGPAGQRNYPYDPTFLLRGLSALHIEFTAAG</sequence>
<evidence type="ECO:0000256" key="6">
    <source>
        <dbReference type="ARBA" id="ARBA00023004"/>
    </source>
</evidence>
<keyword evidence="6 8" id="KW-0408">Iron</keyword>
<keyword evidence="10" id="KW-1185">Reference proteome</keyword>
<dbReference type="InterPro" id="IPR036396">
    <property type="entry name" value="Cyt_P450_sf"/>
</dbReference>
<comment type="similarity">
    <text evidence="2 8">Belongs to the cytochrome P450 family.</text>
</comment>
<evidence type="ECO:0000256" key="2">
    <source>
        <dbReference type="ARBA" id="ARBA00010617"/>
    </source>
</evidence>
<comment type="caution">
    <text evidence="9">The sequence shown here is derived from an EMBL/GenBank/DDBJ whole genome shotgun (WGS) entry which is preliminary data.</text>
</comment>
<dbReference type="PRINTS" id="PR00359">
    <property type="entry name" value="BP450"/>
</dbReference>
<organism evidence="9 10">
    <name type="scientific">Mycolicibacterium vaccae ATCC 25954</name>
    <dbReference type="NCBI Taxonomy" id="1194972"/>
    <lineage>
        <taxon>Bacteria</taxon>
        <taxon>Bacillati</taxon>
        <taxon>Actinomycetota</taxon>
        <taxon>Actinomycetes</taxon>
        <taxon>Mycobacteriales</taxon>
        <taxon>Mycobacteriaceae</taxon>
        <taxon>Mycolicibacterium</taxon>
    </lineage>
</organism>
<dbReference type="PANTHER" id="PTHR46696">
    <property type="entry name" value="P450, PUTATIVE (EUROFUNG)-RELATED"/>
    <property type="match status" value="1"/>
</dbReference>
<accession>K0VAZ1</accession>
<dbReference type="GO" id="GO:0008395">
    <property type="term" value="F:steroid hydroxylase activity"/>
    <property type="evidence" value="ECO:0007669"/>
    <property type="project" value="TreeGrafter"/>
</dbReference>
<dbReference type="HOGENOM" id="CLU_033716_0_2_11"/>
<evidence type="ECO:0000313" key="9">
    <source>
        <dbReference type="EMBL" id="EJZ08234.1"/>
    </source>
</evidence>
<keyword evidence="4 8" id="KW-0479">Metal-binding</keyword>
<dbReference type="GO" id="GO:0005506">
    <property type="term" value="F:iron ion binding"/>
    <property type="evidence" value="ECO:0007669"/>
    <property type="project" value="InterPro"/>
</dbReference>
<dbReference type="PATRIC" id="fig|1194972.3.peg.3170"/>
<dbReference type="GO" id="GO:0020037">
    <property type="term" value="F:heme binding"/>
    <property type="evidence" value="ECO:0007669"/>
    <property type="project" value="InterPro"/>
</dbReference>
<evidence type="ECO:0000256" key="3">
    <source>
        <dbReference type="ARBA" id="ARBA00022617"/>
    </source>
</evidence>
<reference evidence="9 10" key="1">
    <citation type="journal article" date="2012" name="J. Bacteriol.">
        <title>Complete Genome Sequence of Mycobacterium vaccae Type Strain ATCC 25954.</title>
        <authorList>
            <person name="Ho Y.S."/>
            <person name="Adroub S.A."/>
            <person name="Abadi M."/>
            <person name="Al Alwan B."/>
            <person name="Alkhateeb R."/>
            <person name="Gao G."/>
            <person name="Ragab A."/>
            <person name="Ali S."/>
            <person name="van Soolingen D."/>
            <person name="Bitter W."/>
            <person name="Pain A."/>
            <person name="Abdallah A.M."/>
        </authorList>
    </citation>
    <scope>NUCLEOTIDE SEQUENCE [LARGE SCALE GENOMIC DNA]</scope>
    <source>
        <strain evidence="9 10">ATCC 25954</strain>
    </source>
</reference>
<dbReference type="GO" id="GO:0036199">
    <property type="term" value="F:cholest-4-en-3-one 26-monooxygenase activity"/>
    <property type="evidence" value="ECO:0007669"/>
    <property type="project" value="TreeGrafter"/>
</dbReference>
<evidence type="ECO:0000256" key="5">
    <source>
        <dbReference type="ARBA" id="ARBA00023002"/>
    </source>
</evidence>
<dbReference type="Pfam" id="PF00067">
    <property type="entry name" value="p450"/>
    <property type="match status" value="1"/>
</dbReference>
<dbReference type="PROSITE" id="PS00086">
    <property type="entry name" value="CYTOCHROME_P450"/>
    <property type="match status" value="1"/>
</dbReference>
<evidence type="ECO:0000256" key="1">
    <source>
        <dbReference type="ARBA" id="ARBA00001971"/>
    </source>
</evidence>
<gene>
    <name evidence="9" type="ORF">MVAC_15868</name>
</gene>
<dbReference type="GO" id="GO:0006707">
    <property type="term" value="P:cholesterol catabolic process"/>
    <property type="evidence" value="ECO:0007669"/>
    <property type="project" value="TreeGrafter"/>
</dbReference>
<keyword evidence="7 8" id="KW-0503">Monooxygenase</keyword>
<keyword evidence="3 8" id="KW-0349">Heme</keyword>
<proteinExistence type="inferred from homology"/>
<dbReference type="eggNOG" id="COG2124">
    <property type="taxonomic scope" value="Bacteria"/>
</dbReference>